<keyword evidence="1" id="KW-1185">Reference proteome</keyword>
<reference evidence="2" key="1">
    <citation type="submission" date="2022-11" db="UniProtKB">
        <authorList>
            <consortium name="WormBaseParasite"/>
        </authorList>
    </citation>
    <scope>IDENTIFICATION</scope>
</reference>
<accession>A0A914UGK4</accession>
<protein>
    <submittedName>
        <fullName evidence="2">Uncharacterized protein</fullName>
    </submittedName>
</protein>
<dbReference type="Proteomes" id="UP000887566">
    <property type="component" value="Unplaced"/>
</dbReference>
<dbReference type="AlphaFoldDB" id="A0A914UGK4"/>
<name>A0A914UGK4_9BILA</name>
<evidence type="ECO:0000313" key="1">
    <source>
        <dbReference type="Proteomes" id="UP000887566"/>
    </source>
</evidence>
<proteinExistence type="predicted"/>
<evidence type="ECO:0000313" key="2">
    <source>
        <dbReference type="WBParaSite" id="PSAMB.scaffold10031size4411.g33022.t1"/>
    </source>
</evidence>
<organism evidence="1 2">
    <name type="scientific">Plectus sambesii</name>
    <dbReference type="NCBI Taxonomy" id="2011161"/>
    <lineage>
        <taxon>Eukaryota</taxon>
        <taxon>Metazoa</taxon>
        <taxon>Ecdysozoa</taxon>
        <taxon>Nematoda</taxon>
        <taxon>Chromadorea</taxon>
        <taxon>Plectida</taxon>
        <taxon>Plectina</taxon>
        <taxon>Plectoidea</taxon>
        <taxon>Plectidae</taxon>
        <taxon>Plectus</taxon>
    </lineage>
</organism>
<sequence>MPSKKEWKLVLLTLSEDHLKEEIKQKGVHQHHVKELKSGNKV</sequence>
<dbReference type="WBParaSite" id="PSAMB.scaffold10031size4411.g33022.t1">
    <property type="protein sequence ID" value="PSAMB.scaffold10031size4411.g33022.t1"/>
    <property type="gene ID" value="PSAMB.scaffold10031size4411.g33022"/>
</dbReference>